<dbReference type="AlphaFoldDB" id="A0A1G8LEK8"/>
<dbReference type="SUPFAM" id="SSF143430">
    <property type="entry name" value="TTP0101/SSO1404-like"/>
    <property type="match status" value="1"/>
</dbReference>
<evidence type="ECO:0000256" key="9">
    <source>
        <dbReference type="HAMAP-Rule" id="MF_01471"/>
    </source>
</evidence>
<keyword evidence="5 9" id="KW-0255">Endonuclease</keyword>
<dbReference type="HAMAP" id="MF_01471">
    <property type="entry name" value="Cas2"/>
    <property type="match status" value="1"/>
</dbReference>
<comment type="subunit">
    <text evidence="9">Homodimer, forms a heterotetramer with a Cas1 homodimer.</text>
</comment>
<gene>
    <name evidence="9" type="primary">cas2</name>
    <name evidence="11" type="ORF">SAMN05421505_1661</name>
</gene>
<keyword evidence="3 9" id="KW-0540">Nuclease</keyword>
<evidence type="ECO:0000256" key="6">
    <source>
        <dbReference type="ARBA" id="ARBA00022801"/>
    </source>
</evidence>
<dbReference type="GO" id="GO:0051607">
    <property type="term" value="P:defense response to virus"/>
    <property type="evidence" value="ECO:0007669"/>
    <property type="project" value="UniProtKB-UniRule"/>
</dbReference>
<dbReference type="GO" id="GO:0046872">
    <property type="term" value="F:metal ion binding"/>
    <property type="evidence" value="ECO:0007669"/>
    <property type="project" value="UniProtKB-UniRule"/>
</dbReference>
<protein>
    <recommendedName>
        <fullName evidence="9">CRISPR-associated endoribonuclease Cas2</fullName>
        <ecNumber evidence="9">3.1.-.-</ecNumber>
    </recommendedName>
</protein>
<dbReference type="EMBL" id="FNCN01000066">
    <property type="protein sequence ID" value="SDI53907.1"/>
    <property type="molecule type" value="Genomic_DNA"/>
</dbReference>
<dbReference type="PIRSF" id="PIRSF032582">
    <property type="entry name" value="Cas2"/>
    <property type="match status" value="1"/>
</dbReference>
<keyword evidence="8 9" id="KW-0051">Antiviral defense</keyword>
<dbReference type="EC" id="3.1.-.-" evidence="9"/>
<evidence type="ECO:0000256" key="10">
    <source>
        <dbReference type="PIRNR" id="PIRNR032582"/>
    </source>
</evidence>
<keyword evidence="4 9" id="KW-0479">Metal-binding</keyword>
<name>A0A1G8LEK8_9ACTN</name>
<dbReference type="GO" id="GO:0016787">
    <property type="term" value="F:hydrolase activity"/>
    <property type="evidence" value="ECO:0007669"/>
    <property type="project" value="UniProtKB-KW"/>
</dbReference>
<dbReference type="GO" id="GO:0004521">
    <property type="term" value="F:RNA endonuclease activity"/>
    <property type="evidence" value="ECO:0007669"/>
    <property type="project" value="UniProtKB-UniRule"/>
</dbReference>
<evidence type="ECO:0000256" key="5">
    <source>
        <dbReference type="ARBA" id="ARBA00022759"/>
    </source>
</evidence>
<evidence type="ECO:0000256" key="3">
    <source>
        <dbReference type="ARBA" id="ARBA00022722"/>
    </source>
</evidence>
<dbReference type="Pfam" id="PF09827">
    <property type="entry name" value="CRISPR_Cas2"/>
    <property type="match status" value="1"/>
</dbReference>
<dbReference type="STRING" id="504805.SAMN05421505_1661"/>
<evidence type="ECO:0000313" key="11">
    <source>
        <dbReference type="EMBL" id="SDI53907.1"/>
    </source>
</evidence>
<evidence type="ECO:0000256" key="1">
    <source>
        <dbReference type="ARBA" id="ARBA00001946"/>
    </source>
</evidence>
<comment type="cofactor">
    <cofactor evidence="1 9">
        <name>Mg(2+)</name>
        <dbReference type="ChEBI" id="CHEBI:18420"/>
    </cofactor>
</comment>
<dbReference type="Gene3D" id="3.30.70.240">
    <property type="match status" value="1"/>
</dbReference>
<feature type="binding site" evidence="9">
    <location>
        <position position="8"/>
    </location>
    <ligand>
        <name>Mg(2+)</name>
        <dbReference type="ChEBI" id="CHEBI:18420"/>
        <note>catalytic</note>
    </ligand>
</feature>
<sequence>MQLLLTYDVVTTTPEGRRRLRKMAKLCEGYGHRVQKSVFEIVCDDAELLTLLDGATRIMDASADSVRIYRLPANGFAAVHRLGVAEPVPHTDPLIM</sequence>
<dbReference type="InterPro" id="IPR021127">
    <property type="entry name" value="CRISPR_associated_Cas2"/>
</dbReference>
<comment type="function">
    <text evidence="9">CRISPR (clustered regularly interspaced short palindromic repeat), is an adaptive immune system that provides protection against mobile genetic elements (viruses, transposable elements and conjugative plasmids). CRISPR clusters contain sequences complementary to antecedent mobile elements and target invading nucleic acids. CRISPR clusters are transcribed and processed into CRISPR RNA (crRNA). Functions as a ssRNA-specific endoribonuclease. Involved in the integration of spacer DNA into the CRISPR cassette.</text>
</comment>
<dbReference type="OrthoDB" id="9798176at2"/>
<evidence type="ECO:0000313" key="12">
    <source>
        <dbReference type="Proteomes" id="UP000198923"/>
    </source>
</evidence>
<organism evidence="11 12">
    <name type="scientific">Sinosporangium album</name>
    <dbReference type="NCBI Taxonomy" id="504805"/>
    <lineage>
        <taxon>Bacteria</taxon>
        <taxon>Bacillati</taxon>
        <taxon>Actinomycetota</taxon>
        <taxon>Actinomycetes</taxon>
        <taxon>Streptosporangiales</taxon>
        <taxon>Streptosporangiaceae</taxon>
        <taxon>Sinosporangium</taxon>
    </lineage>
</organism>
<accession>A0A1G8LEK8</accession>
<evidence type="ECO:0000256" key="7">
    <source>
        <dbReference type="ARBA" id="ARBA00022842"/>
    </source>
</evidence>
<dbReference type="GO" id="GO:0043571">
    <property type="term" value="P:maintenance of CRISPR repeat elements"/>
    <property type="evidence" value="ECO:0007669"/>
    <property type="project" value="UniProtKB-UniRule"/>
</dbReference>
<dbReference type="Proteomes" id="UP000198923">
    <property type="component" value="Unassembled WGS sequence"/>
</dbReference>
<dbReference type="InterPro" id="IPR019199">
    <property type="entry name" value="Virulence_VapD/CRISPR_Cas2"/>
</dbReference>
<evidence type="ECO:0000256" key="4">
    <source>
        <dbReference type="ARBA" id="ARBA00022723"/>
    </source>
</evidence>
<dbReference type="RefSeq" id="WP_093176215.1">
    <property type="nucleotide sequence ID" value="NZ_FNCN01000066.1"/>
</dbReference>
<reference evidence="11 12" key="1">
    <citation type="submission" date="2016-10" db="EMBL/GenBank/DDBJ databases">
        <authorList>
            <person name="de Groot N.N."/>
        </authorList>
    </citation>
    <scope>NUCLEOTIDE SEQUENCE [LARGE SCALE GENOMIC DNA]</scope>
    <source>
        <strain evidence="11 12">CPCC 201354</strain>
    </source>
</reference>
<dbReference type="PANTHER" id="PTHR34405">
    <property type="entry name" value="CRISPR-ASSOCIATED ENDORIBONUCLEASE CAS2"/>
    <property type="match status" value="1"/>
</dbReference>
<keyword evidence="6 9" id="KW-0378">Hydrolase</keyword>
<evidence type="ECO:0000256" key="2">
    <source>
        <dbReference type="ARBA" id="ARBA00009959"/>
    </source>
</evidence>
<dbReference type="CDD" id="cd09725">
    <property type="entry name" value="Cas2_I_II_III"/>
    <property type="match status" value="1"/>
</dbReference>
<proteinExistence type="inferred from homology"/>
<keyword evidence="7 9" id="KW-0460">Magnesium</keyword>
<comment type="similarity">
    <text evidence="2 9 10">Belongs to the CRISPR-associated endoribonuclease Cas2 protein family.</text>
</comment>
<keyword evidence="12" id="KW-1185">Reference proteome</keyword>
<dbReference type="PANTHER" id="PTHR34405:SF3">
    <property type="entry name" value="CRISPR-ASSOCIATED ENDORIBONUCLEASE CAS2 3"/>
    <property type="match status" value="1"/>
</dbReference>
<dbReference type="NCBIfam" id="TIGR01573">
    <property type="entry name" value="cas2"/>
    <property type="match status" value="1"/>
</dbReference>
<evidence type="ECO:0000256" key="8">
    <source>
        <dbReference type="ARBA" id="ARBA00023118"/>
    </source>
</evidence>